<dbReference type="EMBL" id="JAUHHV010000001">
    <property type="protein sequence ID" value="KAK1437491.1"/>
    <property type="molecule type" value="Genomic_DNA"/>
</dbReference>
<gene>
    <name evidence="1" type="ORF">QVD17_03282</name>
</gene>
<comment type="caution">
    <text evidence="1">The sequence shown here is derived from an EMBL/GenBank/DDBJ whole genome shotgun (WGS) entry which is preliminary data.</text>
</comment>
<evidence type="ECO:0000313" key="2">
    <source>
        <dbReference type="Proteomes" id="UP001229421"/>
    </source>
</evidence>
<evidence type="ECO:0000313" key="1">
    <source>
        <dbReference type="EMBL" id="KAK1437491.1"/>
    </source>
</evidence>
<sequence>MGNNNLHFFNLLVFDLKTQGFEAFITKCPGLEWELVWQSLQLGELCHMAEHMQQEHAAFRQEVGPFTQHYQNQKNNLLLSHVRFHFHG</sequence>
<reference evidence="1" key="1">
    <citation type="journal article" date="2023" name="bioRxiv">
        <title>Improved chromosome-level genome assembly for marigold (Tagetes erecta).</title>
        <authorList>
            <person name="Jiang F."/>
            <person name="Yuan L."/>
            <person name="Wang S."/>
            <person name="Wang H."/>
            <person name="Xu D."/>
            <person name="Wang A."/>
            <person name="Fan W."/>
        </authorList>
    </citation>
    <scope>NUCLEOTIDE SEQUENCE</scope>
    <source>
        <strain evidence="1">WSJ</strain>
        <tissue evidence="1">Leaf</tissue>
    </source>
</reference>
<keyword evidence="2" id="KW-1185">Reference proteome</keyword>
<accession>A0AAD8P9V5</accession>
<dbReference type="Proteomes" id="UP001229421">
    <property type="component" value="Unassembled WGS sequence"/>
</dbReference>
<organism evidence="1 2">
    <name type="scientific">Tagetes erecta</name>
    <name type="common">African marigold</name>
    <dbReference type="NCBI Taxonomy" id="13708"/>
    <lineage>
        <taxon>Eukaryota</taxon>
        <taxon>Viridiplantae</taxon>
        <taxon>Streptophyta</taxon>
        <taxon>Embryophyta</taxon>
        <taxon>Tracheophyta</taxon>
        <taxon>Spermatophyta</taxon>
        <taxon>Magnoliopsida</taxon>
        <taxon>eudicotyledons</taxon>
        <taxon>Gunneridae</taxon>
        <taxon>Pentapetalae</taxon>
        <taxon>asterids</taxon>
        <taxon>campanulids</taxon>
        <taxon>Asterales</taxon>
        <taxon>Asteraceae</taxon>
        <taxon>Asteroideae</taxon>
        <taxon>Heliantheae alliance</taxon>
        <taxon>Tageteae</taxon>
        <taxon>Tagetes</taxon>
    </lineage>
</organism>
<dbReference type="AlphaFoldDB" id="A0AAD8P9V5"/>
<protein>
    <submittedName>
        <fullName evidence="1">Uncharacterized protein</fullName>
    </submittedName>
</protein>
<proteinExistence type="predicted"/>
<name>A0AAD8P9V5_TARER</name>